<accession>A0A1G1T1T4</accession>
<keyword evidence="2" id="KW-1185">Reference proteome</keyword>
<gene>
    <name evidence="1" type="ORF">BEN49_01740</name>
</gene>
<sequence>MWVPGPESDARLVATIATANDPDHPFFSKSIFLVDSGPFESWKQVSRSLDLPKNIDSNSQLVIYLLNGDSSAPTYADDLLLTELW</sequence>
<evidence type="ECO:0000313" key="2">
    <source>
        <dbReference type="Proteomes" id="UP000177506"/>
    </source>
</evidence>
<organism evidence="1 2">
    <name type="scientific">Hymenobacter coccineus</name>
    <dbReference type="NCBI Taxonomy" id="1908235"/>
    <lineage>
        <taxon>Bacteria</taxon>
        <taxon>Pseudomonadati</taxon>
        <taxon>Bacteroidota</taxon>
        <taxon>Cytophagia</taxon>
        <taxon>Cytophagales</taxon>
        <taxon>Hymenobacteraceae</taxon>
        <taxon>Hymenobacter</taxon>
    </lineage>
</organism>
<protein>
    <submittedName>
        <fullName evidence="1">Uncharacterized protein</fullName>
    </submittedName>
</protein>
<dbReference type="EMBL" id="MDZA01000397">
    <property type="protein sequence ID" value="OGX84843.1"/>
    <property type="molecule type" value="Genomic_DNA"/>
</dbReference>
<dbReference type="Proteomes" id="UP000177506">
    <property type="component" value="Unassembled WGS sequence"/>
</dbReference>
<evidence type="ECO:0000313" key="1">
    <source>
        <dbReference type="EMBL" id="OGX84843.1"/>
    </source>
</evidence>
<name>A0A1G1T1T4_9BACT</name>
<dbReference type="AlphaFoldDB" id="A0A1G1T1T4"/>
<proteinExistence type="predicted"/>
<comment type="caution">
    <text evidence="1">The sequence shown here is derived from an EMBL/GenBank/DDBJ whole genome shotgun (WGS) entry which is preliminary data.</text>
</comment>
<reference evidence="1 2" key="1">
    <citation type="submission" date="2016-08" db="EMBL/GenBank/DDBJ databases">
        <title>Hymenobacter coccineus sp. nov., Hymenobacter lapidarius sp. nov. and Hymenobacter glacialis sp. nov., isolated from Antarctic soil.</title>
        <authorList>
            <person name="Sedlacek I."/>
            <person name="Kralova S."/>
            <person name="Kyrova K."/>
            <person name="Maslanova I."/>
            <person name="Stankova E."/>
            <person name="Vrbovska V."/>
            <person name="Nemec M."/>
            <person name="Bartak M."/>
            <person name="Svec P."/>
            <person name="Busse H.-J."/>
            <person name="Pantucek R."/>
        </authorList>
    </citation>
    <scope>NUCLEOTIDE SEQUENCE [LARGE SCALE GENOMIC DNA]</scope>
    <source>
        <strain evidence="1 2">CCM 8649</strain>
    </source>
</reference>